<dbReference type="RefSeq" id="WP_092429843.1">
    <property type="nucleotide sequence ID" value="NZ_FOXM01000004.1"/>
</dbReference>
<dbReference type="EMBL" id="FOXM01000004">
    <property type="protein sequence ID" value="SFP68809.1"/>
    <property type="molecule type" value="Genomic_DNA"/>
</dbReference>
<accession>A0A1I5SDL5</accession>
<keyword evidence="2" id="KW-1185">Reference proteome</keyword>
<dbReference type="Proteomes" id="UP000243084">
    <property type="component" value="Unassembled WGS sequence"/>
</dbReference>
<dbReference type="OrthoDB" id="7800169at2"/>
<sequence>MPAIHTLNARGNLLLPVLRKHFAFSDRRTFVEIQRFHRDFLDILRAKGIDYASLRTALTPQPTKHEAAFLFDEERCVSGGIPGLECTEVLFDVLDAKTTHSILGGELIDSCDEIARKLLGPAVVSAKGLNFSHPSFCFVLYVNNLSEGAIANIDAKLRSHKAYIGYLPCTYASLAKTFASMYLMNFVIKQGNTVIMGHEDDRPNTEDHNLHLHDYVAQGFRLKSIQSMYFNTFLAYKPEHMLLNESDDDLEIAVRAMSSVVAPLAEFAVVIEDAKFHQYLQAIKLGKLQKAGLSELTKAELEAAIRSKLRMNYLYNLEWVEKSTHRISKFNILLEFPRAGGHPERVVVALEYQPADLVLRLITIN</sequence>
<proteinExistence type="predicted"/>
<gene>
    <name evidence="1" type="ORF">SAMN05216229_104322</name>
</gene>
<name>A0A1I5SDL5_9GAMM</name>
<dbReference type="AlphaFoldDB" id="A0A1I5SDL5"/>
<protein>
    <submittedName>
        <fullName evidence="1">Uncharacterized protein</fullName>
    </submittedName>
</protein>
<organism evidence="1 2">
    <name type="scientific">Geopseudomonas sagittaria</name>
    <dbReference type="NCBI Taxonomy" id="1135990"/>
    <lineage>
        <taxon>Bacteria</taxon>
        <taxon>Pseudomonadati</taxon>
        <taxon>Pseudomonadota</taxon>
        <taxon>Gammaproteobacteria</taxon>
        <taxon>Pseudomonadales</taxon>
        <taxon>Pseudomonadaceae</taxon>
        <taxon>Geopseudomonas</taxon>
    </lineage>
</organism>
<reference evidence="2" key="1">
    <citation type="submission" date="2016-10" db="EMBL/GenBank/DDBJ databases">
        <authorList>
            <person name="Varghese N."/>
            <person name="Submissions S."/>
        </authorList>
    </citation>
    <scope>NUCLEOTIDE SEQUENCE [LARGE SCALE GENOMIC DNA]</scope>
    <source>
        <strain evidence="2">JCM 18195</strain>
    </source>
</reference>
<evidence type="ECO:0000313" key="1">
    <source>
        <dbReference type="EMBL" id="SFP68809.1"/>
    </source>
</evidence>
<evidence type="ECO:0000313" key="2">
    <source>
        <dbReference type="Proteomes" id="UP000243084"/>
    </source>
</evidence>